<accession>A0AAV9JBS5</accession>
<dbReference type="Proteomes" id="UP001324427">
    <property type="component" value="Unassembled WGS sequence"/>
</dbReference>
<dbReference type="AlphaFoldDB" id="A0AAV9JBS5"/>
<name>A0AAV9JBS5_9PEZI</name>
<dbReference type="Pfam" id="PF08241">
    <property type="entry name" value="Methyltransf_11"/>
    <property type="match status" value="1"/>
</dbReference>
<sequence length="223" mass="25380">MVKDSLEELAHPEYWDKRYSGEDADARKYDWLRQFDTIKPFLTKHLPPPESNRSILHLGSGNSTLPADLQTLGYTTQTAIDFSPVVITAMRTQHPDITWQTMDIRHLTFPAQSFDICIDKATLDAMLYGSLWDPADEVKANVKAYVDEVARVLKPGGLWLYITWRQPHFIRPLLQRDGVWTVEVETLADGGGMLEYFGFVMRKPTAAVGMIGEVIEPRPSNDR</sequence>
<protein>
    <recommendedName>
        <fullName evidence="4">Methyltransferase type 11 domain-containing protein</fullName>
    </recommendedName>
</protein>
<gene>
    <name evidence="5" type="ORF">LTR36_006885</name>
</gene>
<dbReference type="PANTHER" id="PTHR12176">
    <property type="entry name" value="SAM-DEPENDENT METHYLTRANSFERASE SUPERFAMILY PROTEIN"/>
    <property type="match status" value="1"/>
</dbReference>
<dbReference type="SUPFAM" id="SSF53335">
    <property type="entry name" value="S-adenosyl-L-methionine-dependent methyltransferases"/>
    <property type="match status" value="1"/>
</dbReference>
<dbReference type="InterPro" id="IPR029063">
    <property type="entry name" value="SAM-dependent_MTases_sf"/>
</dbReference>
<evidence type="ECO:0000313" key="6">
    <source>
        <dbReference type="Proteomes" id="UP001324427"/>
    </source>
</evidence>
<feature type="domain" description="Methyltransferase type 11" evidence="4">
    <location>
        <begin position="56"/>
        <end position="158"/>
    </location>
</feature>
<dbReference type="InterPro" id="IPR013216">
    <property type="entry name" value="Methyltransf_11"/>
</dbReference>
<dbReference type="GO" id="GO:0008757">
    <property type="term" value="F:S-adenosylmethionine-dependent methyltransferase activity"/>
    <property type="evidence" value="ECO:0007669"/>
    <property type="project" value="InterPro"/>
</dbReference>
<reference evidence="5 6" key="1">
    <citation type="submission" date="2021-11" db="EMBL/GenBank/DDBJ databases">
        <title>Black yeast isolated from Biological Soil Crust.</title>
        <authorList>
            <person name="Kurbessoian T."/>
        </authorList>
    </citation>
    <scope>NUCLEOTIDE SEQUENCE [LARGE SCALE GENOMIC DNA]</scope>
    <source>
        <strain evidence="5 6">CCFEE 5522</strain>
    </source>
</reference>
<dbReference type="PANTHER" id="PTHR12176:SF80">
    <property type="entry name" value="EEF1A LYSINE METHYLTRANSFERASE 4"/>
    <property type="match status" value="1"/>
</dbReference>
<dbReference type="CDD" id="cd02440">
    <property type="entry name" value="AdoMet_MTases"/>
    <property type="match status" value="1"/>
</dbReference>
<organism evidence="5 6">
    <name type="scientific">Oleoguttula mirabilis</name>
    <dbReference type="NCBI Taxonomy" id="1507867"/>
    <lineage>
        <taxon>Eukaryota</taxon>
        <taxon>Fungi</taxon>
        <taxon>Dikarya</taxon>
        <taxon>Ascomycota</taxon>
        <taxon>Pezizomycotina</taxon>
        <taxon>Dothideomycetes</taxon>
        <taxon>Dothideomycetidae</taxon>
        <taxon>Mycosphaerellales</taxon>
        <taxon>Teratosphaeriaceae</taxon>
        <taxon>Oleoguttula</taxon>
    </lineage>
</organism>
<dbReference type="Gene3D" id="3.40.50.150">
    <property type="entry name" value="Vaccinia Virus protein VP39"/>
    <property type="match status" value="1"/>
</dbReference>
<evidence type="ECO:0000256" key="2">
    <source>
        <dbReference type="ARBA" id="ARBA00022603"/>
    </source>
</evidence>
<comment type="caution">
    <text evidence="5">The sequence shown here is derived from an EMBL/GenBank/DDBJ whole genome shotgun (WGS) entry which is preliminary data.</text>
</comment>
<keyword evidence="3" id="KW-0808">Transferase</keyword>
<evidence type="ECO:0000256" key="3">
    <source>
        <dbReference type="ARBA" id="ARBA00022679"/>
    </source>
</evidence>
<dbReference type="InterPro" id="IPR051419">
    <property type="entry name" value="Lys/N-term_MeTrsfase_sf"/>
</dbReference>
<proteinExistence type="inferred from homology"/>
<dbReference type="EMBL" id="JAVFHQ010000043">
    <property type="protein sequence ID" value="KAK4542232.1"/>
    <property type="molecule type" value="Genomic_DNA"/>
</dbReference>
<keyword evidence="2" id="KW-0489">Methyltransferase</keyword>
<dbReference type="GO" id="GO:0032259">
    <property type="term" value="P:methylation"/>
    <property type="evidence" value="ECO:0007669"/>
    <property type="project" value="UniProtKB-KW"/>
</dbReference>
<evidence type="ECO:0000259" key="4">
    <source>
        <dbReference type="Pfam" id="PF08241"/>
    </source>
</evidence>
<evidence type="ECO:0000256" key="1">
    <source>
        <dbReference type="ARBA" id="ARBA00008361"/>
    </source>
</evidence>
<evidence type="ECO:0000313" key="5">
    <source>
        <dbReference type="EMBL" id="KAK4542232.1"/>
    </source>
</evidence>
<comment type="similarity">
    <text evidence="1">Belongs to the methyltransferase superfamily.</text>
</comment>
<keyword evidence="6" id="KW-1185">Reference proteome</keyword>